<evidence type="ECO:0000256" key="2">
    <source>
        <dbReference type="ARBA" id="ARBA00023125"/>
    </source>
</evidence>
<evidence type="ECO:0000256" key="1">
    <source>
        <dbReference type="ARBA" id="ARBA00023015"/>
    </source>
</evidence>
<sequence length="197" mass="20933">MSPRAGLDTKTIVSAAAQIADEFGIEEVTLAALAAKLGVRSPSLYNHISGLQSLRTQLAVYGLEQLYTVMSDAADGANGSTAVHAMGVAYVDFSRRHPGLYETTLRAPEGQNVELEAISDKILSLIVLVLQVYHLGEEGTIHAVRGLRSILHGFASLEHKGGFGMPLDSNVSLSRLIDTFIAGIGRMNAEGEISKSV</sequence>
<feature type="domain" description="HTH tetR-type" evidence="5">
    <location>
        <begin position="6"/>
        <end position="66"/>
    </location>
</feature>
<dbReference type="InterPro" id="IPR001647">
    <property type="entry name" value="HTH_TetR"/>
</dbReference>
<dbReference type="eggNOG" id="COG1309">
    <property type="taxonomic scope" value="Bacteria"/>
</dbReference>
<dbReference type="OrthoDB" id="71867at2"/>
<dbReference type="STRING" id="268407.PWYN_20025"/>
<evidence type="ECO:0000313" key="7">
    <source>
        <dbReference type="Proteomes" id="UP000029734"/>
    </source>
</evidence>
<dbReference type="InterPro" id="IPR036271">
    <property type="entry name" value="Tet_transcr_reg_TetR-rel_C_sf"/>
</dbReference>
<keyword evidence="1" id="KW-0805">Transcription regulation</keyword>
<evidence type="ECO:0000256" key="4">
    <source>
        <dbReference type="PROSITE-ProRule" id="PRU00335"/>
    </source>
</evidence>
<dbReference type="InterPro" id="IPR025996">
    <property type="entry name" value="MT1864/Rv1816-like_C"/>
</dbReference>
<dbReference type="PROSITE" id="PS50977">
    <property type="entry name" value="HTH_TETR_2"/>
    <property type="match status" value="1"/>
</dbReference>
<keyword evidence="7" id="KW-1185">Reference proteome</keyword>
<reference evidence="6 7" key="1">
    <citation type="submission" date="2014-08" db="EMBL/GenBank/DDBJ databases">
        <authorList>
            <person name="den Bakker H.C."/>
        </authorList>
    </citation>
    <scope>NUCLEOTIDE SEQUENCE [LARGE SCALE GENOMIC DNA]</scope>
    <source>
        <strain evidence="6 7">DSM 18334</strain>
    </source>
</reference>
<dbReference type="Pfam" id="PF13305">
    <property type="entry name" value="TetR_C_33"/>
    <property type="match status" value="1"/>
</dbReference>
<dbReference type="Gene3D" id="1.10.10.60">
    <property type="entry name" value="Homeodomain-like"/>
    <property type="match status" value="1"/>
</dbReference>
<accession>A0A098M5Y6</accession>
<evidence type="ECO:0000313" key="6">
    <source>
        <dbReference type="EMBL" id="KGE16962.1"/>
    </source>
</evidence>
<feature type="DNA-binding region" description="H-T-H motif" evidence="4">
    <location>
        <begin position="29"/>
        <end position="48"/>
    </location>
</feature>
<evidence type="ECO:0000259" key="5">
    <source>
        <dbReference type="PROSITE" id="PS50977"/>
    </source>
</evidence>
<dbReference type="AlphaFoldDB" id="A0A098M5Y6"/>
<keyword evidence="3" id="KW-0804">Transcription</keyword>
<dbReference type="RefSeq" id="WP_036655345.1">
    <property type="nucleotide sequence ID" value="NZ_JQCR01000003.1"/>
</dbReference>
<dbReference type="Gene3D" id="1.10.357.10">
    <property type="entry name" value="Tetracycline Repressor, domain 2"/>
    <property type="match status" value="1"/>
</dbReference>
<name>A0A098M5Y6_9BACL</name>
<dbReference type="EMBL" id="JQCR01000003">
    <property type="protein sequence ID" value="KGE16962.1"/>
    <property type="molecule type" value="Genomic_DNA"/>
</dbReference>
<keyword evidence="2 4" id="KW-0238">DNA-binding</keyword>
<dbReference type="InterPro" id="IPR009057">
    <property type="entry name" value="Homeodomain-like_sf"/>
</dbReference>
<evidence type="ECO:0000256" key="3">
    <source>
        <dbReference type="ARBA" id="ARBA00023163"/>
    </source>
</evidence>
<reference evidence="6 7" key="2">
    <citation type="submission" date="2014-10" db="EMBL/GenBank/DDBJ databases">
        <title>Comparative genomics of the Paenibacillus odorifer group.</title>
        <authorList>
            <person name="Tsai Y.-C."/>
            <person name="Martin N."/>
            <person name="Korlach J."/>
            <person name="Wiedmann M."/>
        </authorList>
    </citation>
    <scope>NUCLEOTIDE SEQUENCE [LARGE SCALE GENOMIC DNA]</scope>
    <source>
        <strain evidence="6 7">DSM 18334</strain>
    </source>
</reference>
<organism evidence="6 7">
    <name type="scientific">Paenibacillus wynnii</name>
    <dbReference type="NCBI Taxonomy" id="268407"/>
    <lineage>
        <taxon>Bacteria</taxon>
        <taxon>Bacillati</taxon>
        <taxon>Bacillota</taxon>
        <taxon>Bacilli</taxon>
        <taxon>Bacillales</taxon>
        <taxon>Paenibacillaceae</taxon>
        <taxon>Paenibacillus</taxon>
    </lineage>
</organism>
<dbReference type="Pfam" id="PF00440">
    <property type="entry name" value="TetR_N"/>
    <property type="match status" value="1"/>
</dbReference>
<dbReference type="SUPFAM" id="SSF48498">
    <property type="entry name" value="Tetracyclin repressor-like, C-terminal domain"/>
    <property type="match status" value="1"/>
</dbReference>
<dbReference type="Proteomes" id="UP000029734">
    <property type="component" value="Unassembled WGS sequence"/>
</dbReference>
<dbReference type="GO" id="GO:0003677">
    <property type="term" value="F:DNA binding"/>
    <property type="evidence" value="ECO:0007669"/>
    <property type="project" value="UniProtKB-UniRule"/>
</dbReference>
<dbReference type="SUPFAM" id="SSF46689">
    <property type="entry name" value="Homeodomain-like"/>
    <property type="match status" value="1"/>
</dbReference>
<comment type="caution">
    <text evidence="6">The sequence shown here is derived from an EMBL/GenBank/DDBJ whole genome shotgun (WGS) entry which is preliminary data.</text>
</comment>
<gene>
    <name evidence="6" type="ORF">PWYN_20025</name>
</gene>
<proteinExistence type="predicted"/>
<protein>
    <submittedName>
        <fullName evidence="6">TetR family transcriptional regulator</fullName>
    </submittedName>
</protein>